<evidence type="ECO:0000256" key="2">
    <source>
        <dbReference type="ARBA" id="ARBA00022553"/>
    </source>
</evidence>
<evidence type="ECO:0000259" key="7">
    <source>
        <dbReference type="PROSITE" id="PS51100"/>
    </source>
</evidence>
<evidence type="ECO:0000313" key="9">
    <source>
        <dbReference type="Proteomes" id="UP000071065"/>
    </source>
</evidence>
<evidence type="ECO:0000256" key="3">
    <source>
        <dbReference type="ARBA" id="ARBA00022597"/>
    </source>
</evidence>
<protein>
    <recommendedName>
        <fullName evidence="7">PTS EIIB type-3 domain-containing protein</fullName>
    </recommendedName>
</protein>
<evidence type="ECO:0000256" key="4">
    <source>
        <dbReference type="ARBA" id="ARBA00022679"/>
    </source>
</evidence>
<dbReference type="Proteomes" id="UP000071065">
    <property type="component" value="Chromosome"/>
</dbReference>
<reference evidence="8 9" key="1">
    <citation type="journal article" date="2016" name="Front. Microbiol.">
        <title>Genomic Insight into the Host-Endosymbiont Relationship of Endozoicomonas montiporae CL-33(T) with its Coral Host.</title>
        <authorList>
            <person name="Ding J.-Y."/>
            <person name="Shiu J.-H."/>
            <person name="Chen W.-M."/>
            <person name="Chiang Y.-R."/>
            <person name="Tang S.-L."/>
        </authorList>
    </citation>
    <scope>NUCLEOTIDE SEQUENCE [LARGE SCALE GENOMIC DNA]</scope>
    <source>
        <strain evidence="8 9">CL-33</strain>
    </source>
</reference>
<dbReference type="EMBL" id="CP013251">
    <property type="protein sequence ID" value="AMO56715.1"/>
    <property type="molecule type" value="Genomic_DNA"/>
</dbReference>
<evidence type="ECO:0000256" key="5">
    <source>
        <dbReference type="ARBA" id="ARBA00022683"/>
    </source>
</evidence>
<dbReference type="STRING" id="570277.EZMO1_2652"/>
<evidence type="ECO:0000256" key="6">
    <source>
        <dbReference type="PROSITE-ProRule" id="PRU00423"/>
    </source>
</evidence>
<comment type="caution">
    <text evidence="6">Lacks conserved residue(s) required for the propagation of feature annotation.</text>
</comment>
<evidence type="ECO:0000256" key="1">
    <source>
        <dbReference type="ARBA" id="ARBA00022448"/>
    </source>
</evidence>
<keyword evidence="5" id="KW-0598">Phosphotransferase system</keyword>
<accession>A0A142BD89</accession>
<dbReference type="AlphaFoldDB" id="A0A142BD89"/>
<keyword evidence="1" id="KW-0813">Transport</keyword>
<sequence>MLNDLQSRASAYNVPVEAISPLDYGTMNGTKVLQLSLTA</sequence>
<dbReference type="GO" id="GO:0008982">
    <property type="term" value="F:protein-N(PI)-phosphohistidine-sugar phosphotransferase activity"/>
    <property type="evidence" value="ECO:0007669"/>
    <property type="project" value="InterPro"/>
</dbReference>
<proteinExistence type="predicted"/>
<organism evidence="8 9">
    <name type="scientific">Endozoicomonas montiporae CL-33</name>
    <dbReference type="NCBI Taxonomy" id="570277"/>
    <lineage>
        <taxon>Bacteria</taxon>
        <taxon>Pseudomonadati</taxon>
        <taxon>Pseudomonadota</taxon>
        <taxon>Gammaproteobacteria</taxon>
        <taxon>Oceanospirillales</taxon>
        <taxon>Endozoicomonadaceae</taxon>
        <taxon>Endozoicomonas</taxon>
    </lineage>
</organism>
<dbReference type="GO" id="GO:0009401">
    <property type="term" value="P:phosphoenolpyruvate-dependent sugar phosphotransferase system"/>
    <property type="evidence" value="ECO:0007669"/>
    <property type="project" value="UniProtKB-KW"/>
</dbReference>
<evidence type="ECO:0000313" key="8">
    <source>
        <dbReference type="EMBL" id="AMO56715.1"/>
    </source>
</evidence>
<keyword evidence="4" id="KW-0808">Transferase</keyword>
<dbReference type="InterPro" id="IPR013012">
    <property type="entry name" value="PTS_EIIB_3"/>
</dbReference>
<dbReference type="PROSITE" id="PS51100">
    <property type="entry name" value="PTS_EIIB_TYPE_3"/>
    <property type="match status" value="1"/>
</dbReference>
<keyword evidence="3" id="KW-0762">Sugar transport</keyword>
<dbReference type="SUPFAM" id="SSF52794">
    <property type="entry name" value="PTS system IIB component-like"/>
    <property type="match status" value="1"/>
</dbReference>
<dbReference type="InterPro" id="IPR036095">
    <property type="entry name" value="PTS_EIIB-like_sf"/>
</dbReference>
<dbReference type="PATRIC" id="fig|570277.3.peg.2855"/>
<keyword evidence="2" id="KW-0597">Phosphoprotein</keyword>
<feature type="domain" description="PTS EIIB type-3" evidence="7">
    <location>
        <begin position="1"/>
        <end position="39"/>
    </location>
</feature>
<name>A0A142BD89_9GAMM</name>
<gene>
    <name evidence="8" type="ORF">EZMO1_2652</name>
</gene>
<dbReference type="KEGG" id="emp:EZMO1_2652"/>
<dbReference type="Gene3D" id="3.40.50.2300">
    <property type="match status" value="1"/>
</dbReference>